<dbReference type="PROSITE" id="PS50110">
    <property type="entry name" value="RESPONSE_REGULATORY"/>
    <property type="match status" value="1"/>
</dbReference>
<dbReference type="Gene3D" id="3.40.50.2300">
    <property type="match status" value="1"/>
</dbReference>
<evidence type="ECO:0000313" key="6">
    <source>
        <dbReference type="Proteomes" id="UP000600588"/>
    </source>
</evidence>
<name>A0A8J6UHY2_9FLAO</name>
<gene>
    <name evidence="5" type="ORF">ICJ83_15485</name>
</gene>
<dbReference type="PANTHER" id="PTHR45566:SF2">
    <property type="entry name" value="NARL SUBFAMILY"/>
    <property type="match status" value="1"/>
</dbReference>
<dbReference type="InterPro" id="IPR000792">
    <property type="entry name" value="Tscrpt_reg_LuxR_C"/>
</dbReference>
<reference evidence="5 6" key="1">
    <citation type="submission" date="2020-09" db="EMBL/GenBank/DDBJ databases">
        <title>TT11 complete genome.</title>
        <authorList>
            <person name="Wu Z."/>
        </authorList>
    </citation>
    <scope>NUCLEOTIDE SEQUENCE [LARGE SCALE GENOMIC DNA]</scope>
    <source>
        <strain evidence="5 6">TT11</strain>
    </source>
</reference>
<protein>
    <submittedName>
        <fullName evidence="5">Response regulator transcription factor</fullName>
    </submittedName>
</protein>
<dbReference type="SMART" id="SM00448">
    <property type="entry name" value="REC"/>
    <property type="match status" value="1"/>
</dbReference>
<feature type="domain" description="Response regulatory" evidence="4">
    <location>
        <begin position="4"/>
        <end position="119"/>
    </location>
</feature>
<dbReference type="SMART" id="SM00421">
    <property type="entry name" value="HTH_LUXR"/>
    <property type="match status" value="1"/>
</dbReference>
<dbReference type="Proteomes" id="UP000600588">
    <property type="component" value="Unassembled WGS sequence"/>
</dbReference>
<sequence length="213" mass="24185">MKPSIIIADDHPLMLRGLSDFLISKGFEIVGSAQDGNAAYNLIVKLKPDIAVLDIRMPHKTGLEIAEACLKNNIDTKIILITFDKEEELYDRAKSLHVYGYILKEFAIEEIEQCISQVVQGKPYFSEEIASYLDMNTNGHKPKNLDLLTKSELKIVKLISENKTSQEIANELTISVRTVDKHRSNIINKLELNDKPTSLSIWANNNREYLQNK</sequence>
<dbReference type="Pfam" id="PF00072">
    <property type="entry name" value="Response_reg"/>
    <property type="match status" value="1"/>
</dbReference>
<dbReference type="SUPFAM" id="SSF52172">
    <property type="entry name" value="CheY-like"/>
    <property type="match status" value="1"/>
</dbReference>
<dbReference type="AlphaFoldDB" id="A0A8J6UHY2"/>
<evidence type="ECO:0000256" key="2">
    <source>
        <dbReference type="PROSITE-ProRule" id="PRU00169"/>
    </source>
</evidence>
<dbReference type="RefSeq" id="WP_188231317.1">
    <property type="nucleotide sequence ID" value="NZ_JACVXB010000009.1"/>
</dbReference>
<keyword evidence="6" id="KW-1185">Reference proteome</keyword>
<keyword evidence="1" id="KW-0238">DNA-binding</keyword>
<dbReference type="GO" id="GO:0006355">
    <property type="term" value="P:regulation of DNA-templated transcription"/>
    <property type="evidence" value="ECO:0007669"/>
    <property type="project" value="InterPro"/>
</dbReference>
<evidence type="ECO:0000259" key="3">
    <source>
        <dbReference type="PROSITE" id="PS50043"/>
    </source>
</evidence>
<evidence type="ECO:0000313" key="5">
    <source>
        <dbReference type="EMBL" id="MBD0833536.1"/>
    </source>
</evidence>
<evidence type="ECO:0000259" key="4">
    <source>
        <dbReference type="PROSITE" id="PS50110"/>
    </source>
</evidence>
<organism evidence="5 6">
    <name type="scientific">Aestuariibaculum sediminum</name>
    <dbReference type="NCBI Taxonomy" id="2770637"/>
    <lineage>
        <taxon>Bacteria</taxon>
        <taxon>Pseudomonadati</taxon>
        <taxon>Bacteroidota</taxon>
        <taxon>Flavobacteriia</taxon>
        <taxon>Flavobacteriales</taxon>
        <taxon>Flavobacteriaceae</taxon>
    </lineage>
</organism>
<dbReference type="EMBL" id="JACVXB010000009">
    <property type="protein sequence ID" value="MBD0833536.1"/>
    <property type="molecule type" value="Genomic_DNA"/>
</dbReference>
<feature type="modified residue" description="4-aspartylphosphate" evidence="2">
    <location>
        <position position="54"/>
    </location>
</feature>
<comment type="caution">
    <text evidence="5">The sequence shown here is derived from an EMBL/GenBank/DDBJ whole genome shotgun (WGS) entry which is preliminary data.</text>
</comment>
<dbReference type="Pfam" id="PF00196">
    <property type="entry name" value="GerE"/>
    <property type="match status" value="1"/>
</dbReference>
<accession>A0A8J6UHY2</accession>
<dbReference type="GO" id="GO:0003677">
    <property type="term" value="F:DNA binding"/>
    <property type="evidence" value="ECO:0007669"/>
    <property type="project" value="UniProtKB-KW"/>
</dbReference>
<dbReference type="GO" id="GO:0000160">
    <property type="term" value="P:phosphorelay signal transduction system"/>
    <property type="evidence" value="ECO:0007669"/>
    <property type="project" value="InterPro"/>
</dbReference>
<dbReference type="InterPro" id="IPR011006">
    <property type="entry name" value="CheY-like_superfamily"/>
</dbReference>
<keyword evidence="2" id="KW-0597">Phosphoprotein</keyword>
<dbReference type="InterPro" id="IPR001789">
    <property type="entry name" value="Sig_transdc_resp-reg_receiver"/>
</dbReference>
<dbReference type="CDD" id="cd06170">
    <property type="entry name" value="LuxR_C_like"/>
    <property type="match status" value="1"/>
</dbReference>
<dbReference type="InterPro" id="IPR051015">
    <property type="entry name" value="EvgA-like"/>
</dbReference>
<evidence type="ECO:0000256" key="1">
    <source>
        <dbReference type="ARBA" id="ARBA00023125"/>
    </source>
</evidence>
<dbReference type="SUPFAM" id="SSF46894">
    <property type="entry name" value="C-terminal effector domain of the bipartite response regulators"/>
    <property type="match status" value="1"/>
</dbReference>
<dbReference type="PROSITE" id="PS50043">
    <property type="entry name" value="HTH_LUXR_2"/>
    <property type="match status" value="1"/>
</dbReference>
<dbReference type="PANTHER" id="PTHR45566">
    <property type="entry name" value="HTH-TYPE TRANSCRIPTIONAL REGULATOR YHJB-RELATED"/>
    <property type="match status" value="1"/>
</dbReference>
<feature type="domain" description="HTH luxR-type" evidence="3">
    <location>
        <begin position="141"/>
        <end position="207"/>
    </location>
</feature>
<dbReference type="InterPro" id="IPR016032">
    <property type="entry name" value="Sig_transdc_resp-reg_C-effctor"/>
</dbReference>
<dbReference type="PRINTS" id="PR00038">
    <property type="entry name" value="HTHLUXR"/>
</dbReference>
<proteinExistence type="predicted"/>